<keyword evidence="2 4" id="KW-0238">DNA-binding</keyword>
<reference evidence="6 7" key="1">
    <citation type="submission" date="2017-02" db="EMBL/GenBank/DDBJ databases">
        <authorList>
            <person name="Peterson S.W."/>
        </authorList>
    </citation>
    <scope>NUCLEOTIDE SEQUENCE [LARGE SCALE GENOMIC DNA]</scope>
    <source>
        <strain evidence="6 7">B Ar 00.02</strain>
    </source>
</reference>
<gene>
    <name evidence="6" type="ORF">FM101_13480</name>
</gene>
<dbReference type="PROSITE" id="PS50977">
    <property type="entry name" value="HTH_TETR_2"/>
    <property type="match status" value="1"/>
</dbReference>
<dbReference type="InterPro" id="IPR001647">
    <property type="entry name" value="HTH_TetR"/>
</dbReference>
<dbReference type="PANTHER" id="PTHR30055">
    <property type="entry name" value="HTH-TYPE TRANSCRIPTIONAL REGULATOR RUTR"/>
    <property type="match status" value="1"/>
</dbReference>
<evidence type="ECO:0000259" key="5">
    <source>
        <dbReference type="PROSITE" id="PS50977"/>
    </source>
</evidence>
<feature type="DNA-binding region" description="H-T-H motif" evidence="4">
    <location>
        <begin position="24"/>
        <end position="43"/>
    </location>
</feature>
<dbReference type="Gene3D" id="1.10.357.10">
    <property type="entry name" value="Tetracycline Repressor, domain 2"/>
    <property type="match status" value="1"/>
</dbReference>
<evidence type="ECO:0000256" key="3">
    <source>
        <dbReference type="ARBA" id="ARBA00023163"/>
    </source>
</evidence>
<dbReference type="InterPro" id="IPR009057">
    <property type="entry name" value="Homeodomain-like_sf"/>
</dbReference>
<dbReference type="PANTHER" id="PTHR30055:SF234">
    <property type="entry name" value="HTH-TYPE TRANSCRIPTIONAL REGULATOR BETI"/>
    <property type="match status" value="1"/>
</dbReference>
<dbReference type="Pfam" id="PF00440">
    <property type="entry name" value="TetR_N"/>
    <property type="match status" value="1"/>
</dbReference>
<evidence type="ECO:0000256" key="1">
    <source>
        <dbReference type="ARBA" id="ARBA00023015"/>
    </source>
</evidence>
<dbReference type="AlphaFoldDB" id="A0A1R4GTZ8"/>
<sequence>METYAALTNHARTLTAERELNGFTIEELCEAAGVSRRTFFNYFATKEDAVLGVKSADPFKPFAQDFLDSARTSVASSSGSTTALPLDQALLELFIKAYATMDVPPTDMGSFMQIMHSEPALMKRMIHSAMQRQRALAELIAQRQALEPEDPFANLASTLFSQLAMTSFQEFIGHSSSCSTEGITCNSTASGAPAAAEEAAPNALDRFTRILTENFSHARRLFGT</sequence>
<accession>A0A1R4GTZ8</accession>
<evidence type="ECO:0000313" key="6">
    <source>
        <dbReference type="EMBL" id="SJM71543.1"/>
    </source>
</evidence>
<keyword evidence="7" id="KW-1185">Reference proteome</keyword>
<evidence type="ECO:0000256" key="4">
    <source>
        <dbReference type="PROSITE-ProRule" id="PRU00335"/>
    </source>
</evidence>
<keyword evidence="3" id="KW-0804">Transcription</keyword>
<proteinExistence type="predicted"/>
<dbReference type="GO" id="GO:0000976">
    <property type="term" value="F:transcription cis-regulatory region binding"/>
    <property type="evidence" value="ECO:0007669"/>
    <property type="project" value="TreeGrafter"/>
</dbReference>
<dbReference type="InterPro" id="IPR050109">
    <property type="entry name" value="HTH-type_TetR-like_transc_reg"/>
</dbReference>
<feature type="domain" description="HTH tetR-type" evidence="5">
    <location>
        <begin position="1"/>
        <end position="61"/>
    </location>
</feature>
<dbReference type="EMBL" id="FUHW01000044">
    <property type="protein sequence ID" value="SJM71543.1"/>
    <property type="molecule type" value="Genomic_DNA"/>
</dbReference>
<protein>
    <submittedName>
        <fullName evidence="6">Transcriptional regulator, TetR family</fullName>
    </submittedName>
</protein>
<organism evidence="6 7">
    <name type="scientific">Arthrobacter rhombi</name>
    <dbReference type="NCBI Taxonomy" id="71253"/>
    <lineage>
        <taxon>Bacteria</taxon>
        <taxon>Bacillati</taxon>
        <taxon>Actinomycetota</taxon>
        <taxon>Actinomycetes</taxon>
        <taxon>Micrococcales</taxon>
        <taxon>Micrococcaceae</taxon>
        <taxon>Arthrobacter</taxon>
    </lineage>
</organism>
<evidence type="ECO:0000256" key="2">
    <source>
        <dbReference type="ARBA" id="ARBA00023125"/>
    </source>
</evidence>
<keyword evidence="1" id="KW-0805">Transcription regulation</keyword>
<dbReference type="InterPro" id="IPR041347">
    <property type="entry name" value="MftR_C"/>
</dbReference>
<dbReference type="SUPFAM" id="SSF46689">
    <property type="entry name" value="Homeodomain-like"/>
    <property type="match status" value="1"/>
</dbReference>
<dbReference type="Pfam" id="PF17754">
    <property type="entry name" value="TetR_C_14"/>
    <property type="match status" value="1"/>
</dbReference>
<name>A0A1R4GTZ8_9MICC</name>
<dbReference type="GO" id="GO:0003700">
    <property type="term" value="F:DNA-binding transcription factor activity"/>
    <property type="evidence" value="ECO:0007669"/>
    <property type="project" value="TreeGrafter"/>
</dbReference>
<dbReference type="Proteomes" id="UP000195913">
    <property type="component" value="Unassembled WGS sequence"/>
</dbReference>
<evidence type="ECO:0000313" key="7">
    <source>
        <dbReference type="Proteomes" id="UP000195913"/>
    </source>
</evidence>